<sequence length="78" mass="8102">MNTVPICEIMERRSLCCLKRAETAPAGPQDKDDASAAIPDMLTGLKADGSGLSLHQAAHPRLPASTGYPPAVGCSSPR</sequence>
<accession>A0AAW5EWM3</accession>
<reference evidence="2" key="1">
    <citation type="journal article" date="2021" name="Polymers (Basel)">
        <title>Highly Stretchable Bacterial Cellulose Produced by Komagataeibacter hansenii SI1.</title>
        <authorList>
            <person name="Cielecka I."/>
            <person name="Ryngajllo M."/>
            <person name="Maniukiewicz W."/>
            <person name="Bielecki S."/>
        </authorList>
    </citation>
    <scope>NUCLEOTIDE SEQUENCE</scope>
    <source>
        <strain evidence="2">SI1</strain>
    </source>
</reference>
<dbReference type="EMBL" id="JAIBCX010000228">
    <property type="protein sequence ID" value="MCJ8355581.1"/>
    <property type="molecule type" value="Genomic_DNA"/>
</dbReference>
<proteinExistence type="predicted"/>
<organism evidence="2 3">
    <name type="scientific">Novacetimonas hansenii</name>
    <name type="common">Komagataeibacter hansenii</name>
    <dbReference type="NCBI Taxonomy" id="436"/>
    <lineage>
        <taxon>Bacteria</taxon>
        <taxon>Pseudomonadati</taxon>
        <taxon>Pseudomonadota</taxon>
        <taxon>Alphaproteobacteria</taxon>
        <taxon>Acetobacterales</taxon>
        <taxon>Acetobacteraceae</taxon>
        <taxon>Novacetimonas</taxon>
    </lineage>
</organism>
<dbReference type="RefSeq" id="WP_247068114.1">
    <property type="nucleotide sequence ID" value="NZ_JAIBCX010000228.1"/>
</dbReference>
<dbReference type="AlphaFoldDB" id="A0AAW5EWM3"/>
<name>A0AAW5EWM3_NOVHA</name>
<gene>
    <name evidence="2" type="ORF">K1W68_16605</name>
</gene>
<feature type="non-terminal residue" evidence="2">
    <location>
        <position position="1"/>
    </location>
</feature>
<feature type="region of interest" description="Disordered" evidence="1">
    <location>
        <begin position="52"/>
        <end position="78"/>
    </location>
</feature>
<evidence type="ECO:0000313" key="3">
    <source>
        <dbReference type="Proteomes" id="UP001202887"/>
    </source>
</evidence>
<reference evidence="2" key="2">
    <citation type="submission" date="2022-03" db="EMBL/GenBank/DDBJ databases">
        <authorList>
            <person name="Ryngajllo M."/>
            <person name="Jacek P."/>
            <person name="Kubiak K."/>
        </authorList>
    </citation>
    <scope>NUCLEOTIDE SEQUENCE</scope>
    <source>
        <strain evidence="2">SI1</strain>
    </source>
</reference>
<evidence type="ECO:0000313" key="2">
    <source>
        <dbReference type="EMBL" id="MCJ8355581.1"/>
    </source>
</evidence>
<evidence type="ECO:0000256" key="1">
    <source>
        <dbReference type="SAM" id="MobiDB-lite"/>
    </source>
</evidence>
<dbReference type="Proteomes" id="UP001202887">
    <property type="component" value="Unassembled WGS sequence"/>
</dbReference>
<comment type="caution">
    <text evidence="2">The sequence shown here is derived from an EMBL/GenBank/DDBJ whole genome shotgun (WGS) entry which is preliminary data.</text>
</comment>
<protein>
    <submittedName>
        <fullName evidence="2">Uncharacterized protein</fullName>
    </submittedName>
</protein>